<proteinExistence type="predicted"/>
<feature type="non-terminal residue" evidence="1">
    <location>
        <position position="65"/>
    </location>
</feature>
<organism evidence="1 2">
    <name type="scientific">Kribbella orskensis</name>
    <dbReference type="NCBI Taxonomy" id="2512216"/>
    <lineage>
        <taxon>Bacteria</taxon>
        <taxon>Bacillati</taxon>
        <taxon>Actinomycetota</taxon>
        <taxon>Actinomycetes</taxon>
        <taxon>Propionibacteriales</taxon>
        <taxon>Kribbellaceae</taxon>
        <taxon>Kribbella</taxon>
    </lineage>
</organism>
<name>A0ABY2B867_9ACTN</name>
<keyword evidence="2" id="KW-1185">Reference proteome</keyword>
<dbReference type="EMBL" id="SLWM01000030">
    <property type="protein sequence ID" value="TCO11559.1"/>
    <property type="molecule type" value="Genomic_DNA"/>
</dbReference>
<comment type="caution">
    <text evidence="1">The sequence shown here is derived from an EMBL/GenBank/DDBJ whole genome shotgun (WGS) entry which is preliminary data.</text>
</comment>
<sequence>MEPGGFVGYLDGVSGSSARGWFPGAGSGASAAYVEVVASPGCVMVLVGPVCVKSASRPFGIEQAR</sequence>
<evidence type="ECO:0000313" key="1">
    <source>
        <dbReference type="EMBL" id="TCO11559.1"/>
    </source>
</evidence>
<evidence type="ECO:0000313" key="2">
    <source>
        <dbReference type="Proteomes" id="UP000295818"/>
    </source>
</evidence>
<dbReference type="Proteomes" id="UP000295818">
    <property type="component" value="Unassembled WGS sequence"/>
</dbReference>
<protein>
    <submittedName>
        <fullName evidence="1">Uncharacterized protein</fullName>
    </submittedName>
</protein>
<accession>A0ABY2B867</accession>
<gene>
    <name evidence="1" type="ORF">EV644_1301</name>
</gene>
<reference evidence="1 2" key="1">
    <citation type="journal article" date="2015" name="Stand. Genomic Sci.">
        <title>Genomic Encyclopedia of Bacterial and Archaeal Type Strains, Phase III: the genomes of soil and plant-associated and newly described type strains.</title>
        <authorList>
            <person name="Whitman W.B."/>
            <person name="Woyke T."/>
            <person name="Klenk H.P."/>
            <person name="Zhou Y."/>
            <person name="Lilburn T.G."/>
            <person name="Beck B.J."/>
            <person name="De Vos P."/>
            <person name="Vandamme P."/>
            <person name="Eisen J.A."/>
            <person name="Garrity G."/>
            <person name="Hugenholtz P."/>
            <person name="Kyrpides N.C."/>
        </authorList>
    </citation>
    <scope>NUCLEOTIDE SEQUENCE [LARGE SCALE GENOMIC DNA]</scope>
    <source>
        <strain evidence="1 2">VKM Ac-2538</strain>
    </source>
</reference>